<reference evidence="2 3" key="1">
    <citation type="submission" date="2024-05" db="EMBL/GenBank/DDBJ databases">
        <title>A high-quality chromosomal-level genome assembly of Topmouth culter (Culter alburnus).</title>
        <authorList>
            <person name="Zhao H."/>
        </authorList>
    </citation>
    <scope>NUCLEOTIDE SEQUENCE [LARGE SCALE GENOMIC DNA]</scope>
    <source>
        <strain evidence="2">CATC2023</strain>
        <tissue evidence="2">Muscle</tissue>
    </source>
</reference>
<organism evidence="2 3">
    <name type="scientific">Culter alburnus</name>
    <name type="common">Topmouth culter</name>
    <dbReference type="NCBI Taxonomy" id="194366"/>
    <lineage>
        <taxon>Eukaryota</taxon>
        <taxon>Metazoa</taxon>
        <taxon>Chordata</taxon>
        <taxon>Craniata</taxon>
        <taxon>Vertebrata</taxon>
        <taxon>Euteleostomi</taxon>
        <taxon>Actinopterygii</taxon>
        <taxon>Neopterygii</taxon>
        <taxon>Teleostei</taxon>
        <taxon>Ostariophysi</taxon>
        <taxon>Cypriniformes</taxon>
        <taxon>Xenocyprididae</taxon>
        <taxon>Xenocypridinae</taxon>
        <taxon>Culter</taxon>
    </lineage>
</organism>
<protein>
    <submittedName>
        <fullName evidence="2">Uncharacterized protein</fullName>
    </submittedName>
</protein>
<dbReference type="EMBL" id="JAWDJR010000003">
    <property type="protein sequence ID" value="KAK9978710.1"/>
    <property type="molecule type" value="Genomic_DNA"/>
</dbReference>
<evidence type="ECO:0000313" key="3">
    <source>
        <dbReference type="Proteomes" id="UP001479290"/>
    </source>
</evidence>
<feature type="compositionally biased region" description="Basic and acidic residues" evidence="1">
    <location>
        <begin position="46"/>
        <end position="56"/>
    </location>
</feature>
<dbReference type="CDD" id="cd19757">
    <property type="entry name" value="Bbox1"/>
    <property type="match status" value="1"/>
</dbReference>
<comment type="caution">
    <text evidence="2">The sequence shown here is derived from an EMBL/GenBank/DDBJ whole genome shotgun (WGS) entry which is preliminary data.</text>
</comment>
<evidence type="ECO:0000256" key="1">
    <source>
        <dbReference type="SAM" id="MobiDB-lite"/>
    </source>
</evidence>
<evidence type="ECO:0000313" key="2">
    <source>
        <dbReference type="EMBL" id="KAK9978710.1"/>
    </source>
</evidence>
<accession>A0AAW2AY93</accession>
<proteinExistence type="predicted"/>
<sequence length="239" mass="26807">MNDLVDQAEHQAHLQQLINIHQEAEPSTSQPSTSNPSTSQPSNSKQDVRWIKRDSDGNIIYGRPRSSRKQAESFLQELKSSLFEDIHEDEMALQKERPRLVNTMVARQHAASRICQHCENGPAVIRCCDCRPHPFLCGQCDVRVHQCQVFHNRDSMTDAFFHPLPPTTCVVERVLTQCEGLVPLEMPETICGCLRVSSSVIAGQSIVVVTMNGRYDLRWPQIICKASPGMSSQAFHGSS</sequence>
<feature type="compositionally biased region" description="Low complexity" evidence="1">
    <location>
        <begin position="26"/>
        <end position="44"/>
    </location>
</feature>
<name>A0AAW2AY93_CULAL</name>
<keyword evidence="3" id="KW-1185">Reference proteome</keyword>
<dbReference type="Proteomes" id="UP001479290">
    <property type="component" value="Unassembled WGS sequence"/>
</dbReference>
<gene>
    <name evidence="2" type="ORF">ABG768_020449</name>
</gene>
<dbReference type="AlphaFoldDB" id="A0AAW2AY93"/>
<feature type="region of interest" description="Disordered" evidence="1">
    <location>
        <begin position="24"/>
        <end position="66"/>
    </location>
</feature>